<feature type="region of interest" description="Disordered" evidence="1">
    <location>
        <begin position="1"/>
        <end position="24"/>
    </location>
</feature>
<dbReference type="EMBL" id="LT962688">
    <property type="protein sequence ID" value="SOR30890.1"/>
    <property type="molecule type" value="Genomic_DNA"/>
</dbReference>
<organism evidence="2 3">
    <name type="scientific">Methylorubrum extorquens</name>
    <name type="common">Methylobacterium dichloromethanicum</name>
    <name type="synonym">Methylobacterium extorquens</name>
    <dbReference type="NCBI Taxonomy" id="408"/>
    <lineage>
        <taxon>Bacteria</taxon>
        <taxon>Pseudomonadati</taxon>
        <taxon>Pseudomonadota</taxon>
        <taxon>Alphaproteobacteria</taxon>
        <taxon>Hyphomicrobiales</taxon>
        <taxon>Methylobacteriaceae</taxon>
        <taxon>Methylorubrum</taxon>
    </lineage>
</organism>
<evidence type="ECO:0000256" key="1">
    <source>
        <dbReference type="SAM" id="MobiDB-lite"/>
    </source>
</evidence>
<reference evidence="3" key="1">
    <citation type="submission" date="2017-10" db="EMBL/GenBank/DDBJ databases">
        <authorList>
            <person name="Regsiter A."/>
            <person name="William W."/>
        </authorList>
    </citation>
    <scope>NUCLEOTIDE SEQUENCE [LARGE SCALE GENOMIC DNA]</scope>
</reference>
<name>A0A2N9AUH5_METEX</name>
<evidence type="ECO:0000313" key="2">
    <source>
        <dbReference type="EMBL" id="SOR30890.1"/>
    </source>
</evidence>
<protein>
    <submittedName>
        <fullName evidence="2">Uncharacterized protein</fullName>
    </submittedName>
</protein>
<accession>A0A2N9AUH5</accession>
<dbReference type="AlphaFoldDB" id="A0A2N9AUH5"/>
<dbReference type="Proteomes" id="UP000233769">
    <property type="component" value="Chromosome tk0001"/>
</dbReference>
<evidence type="ECO:0000313" key="3">
    <source>
        <dbReference type="Proteomes" id="UP000233769"/>
    </source>
</evidence>
<gene>
    <name evidence="2" type="ORF">TK0001_4288</name>
</gene>
<proteinExistence type="predicted"/>
<sequence>MAMSRVNHPQRRTAERMPRWGSWPSFGRDRVERSTWSRNRVADRGHRAGLAGENGSCARFDGTRRNEYRRQAAFRAEGGTGRGRSLA</sequence>